<dbReference type="GO" id="GO:0003677">
    <property type="term" value="F:DNA binding"/>
    <property type="evidence" value="ECO:0007669"/>
    <property type="project" value="UniProtKB-KW"/>
</dbReference>
<evidence type="ECO:0000256" key="4">
    <source>
        <dbReference type="ARBA" id="ARBA00023163"/>
    </source>
</evidence>
<protein>
    <recommendedName>
        <fullName evidence="7">Zn(2)-C6 fungal-type domain-containing protein</fullName>
    </recommendedName>
</protein>
<dbReference type="InterPro" id="IPR036864">
    <property type="entry name" value="Zn2-C6_fun-type_DNA-bd_sf"/>
</dbReference>
<proteinExistence type="predicted"/>
<reference evidence="8" key="1">
    <citation type="submission" date="2022-10" db="EMBL/GenBank/DDBJ databases">
        <title>Determination and structural analysis of whole genome sequence of Sarocladium strictum F4-1.</title>
        <authorList>
            <person name="Hu L."/>
            <person name="Jiang Y."/>
        </authorList>
    </citation>
    <scope>NUCLEOTIDE SEQUENCE</scope>
    <source>
        <strain evidence="8">F4-1</strain>
    </source>
</reference>
<dbReference type="InterPro" id="IPR001138">
    <property type="entry name" value="Zn2Cys6_DnaBD"/>
</dbReference>
<dbReference type="InterPro" id="IPR007219">
    <property type="entry name" value="XnlR_reg_dom"/>
</dbReference>
<feature type="domain" description="Zn(2)-C6 fungal-type" evidence="7">
    <location>
        <begin position="182"/>
        <end position="216"/>
    </location>
</feature>
<name>A0AA39GA62_SARSR</name>
<evidence type="ECO:0000259" key="7">
    <source>
        <dbReference type="PROSITE" id="PS50048"/>
    </source>
</evidence>
<evidence type="ECO:0000313" key="8">
    <source>
        <dbReference type="EMBL" id="KAK0382824.1"/>
    </source>
</evidence>
<evidence type="ECO:0000256" key="6">
    <source>
        <dbReference type="SAM" id="MobiDB-lite"/>
    </source>
</evidence>
<dbReference type="Gene3D" id="4.10.240.10">
    <property type="entry name" value="Zn(2)-C6 fungal-type DNA-binding domain"/>
    <property type="match status" value="1"/>
</dbReference>
<accession>A0AA39GA62</accession>
<sequence>MTPKDDAGPDGQITYPSPVAEAMDAGPYYTTTGREGDAAQEMHDAGNTHVTEHDEANLGHDPNHEQHHNGHHDQQDSRPANLEELQLAAQLGQGLTEAPMIAESEANMEDPNLRSILPHPEPEHQDQNTEQQPQPYMGPEPSAAEAMAPHGMPVPVPPQIPPHYSLPNDHVPPRKRSKVSRACDECRRKKIKCDATSDSGENPCTSCAKSNVRCLFSRVPQKRGPSKGYIKELADRINSIESKLQSEDGLGHEDLEKFFAQERQRSSTGPVDDASRKRPFSSISGNEFSTPTSNNRQAPWGSESRGPQPESFTNYTNASLAPQASPIKPDTTPSKQSVANMDIPMPDDEDVPEVGDNILHDYVTLIQPLYPVLPDDRSKLQSLLVQSPSPVRTGFLNAVMAIAQPAGGNAKLASSLLNDWENSENPRTPASNIVHAQALILLVIDADMRASATLPSLLARAVALANSMKLWKMADMAAAAEPDSDAQLCVRIWWSLVLLDRWHAAGTGKPMLIPDSSIVITAGLDAIVGESRYYLIRLSKVLGKVATTIASLPPSGTAEPMAATILSDYVENFREDLPSHINSSTFPLVHQAYWHARLLVTLLHPIISGTANRLLWPTSELITLLTSEPDIKTPLTHHFTSLLVLALTRLSQLDESKESALQLARDVVDQPGASVWDEVRERLARLTRPVSSVEAAASQGLQHLADLATAGQGGAADEETVPGQGSSSLALGYLDLV</sequence>
<dbReference type="PROSITE" id="PS00463">
    <property type="entry name" value="ZN2_CY6_FUNGAL_1"/>
    <property type="match status" value="1"/>
</dbReference>
<evidence type="ECO:0000256" key="3">
    <source>
        <dbReference type="ARBA" id="ARBA00023125"/>
    </source>
</evidence>
<dbReference type="PANTHER" id="PTHR31668:SF26">
    <property type="entry name" value="GLUCOSE TRANSPORT TRANSCRIPTION REGULATOR RGT1-RELATED"/>
    <property type="match status" value="1"/>
</dbReference>
<feature type="compositionally biased region" description="Polar residues" evidence="6">
    <location>
        <begin position="310"/>
        <end position="322"/>
    </location>
</feature>
<dbReference type="GO" id="GO:0000981">
    <property type="term" value="F:DNA-binding transcription factor activity, RNA polymerase II-specific"/>
    <property type="evidence" value="ECO:0007669"/>
    <property type="project" value="InterPro"/>
</dbReference>
<dbReference type="Proteomes" id="UP001175261">
    <property type="component" value="Unassembled WGS sequence"/>
</dbReference>
<dbReference type="SMART" id="SM00906">
    <property type="entry name" value="Fungal_trans"/>
    <property type="match status" value="1"/>
</dbReference>
<feature type="region of interest" description="Disordered" evidence="6">
    <location>
        <begin position="261"/>
        <end position="349"/>
    </location>
</feature>
<dbReference type="CDD" id="cd12148">
    <property type="entry name" value="fungal_TF_MHR"/>
    <property type="match status" value="1"/>
</dbReference>
<dbReference type="Pfam" id="PF04082">
    <property type="entry name" value="Fungal_trans"/>
    <property type="match status" value="1"/>
</dbReference>
<feature type="compositionally biased region" description="Basic and acidic residues" evidence="6">
    <location>
        <begin position="34"/>
        <end position="76"/>
    </location>
</feature>
<feature type="compositionally biased region" description="Pro residues" evidence="6">
    <location>
        <begin position="152"/>
        <end position="161"/>
    </location>
</feature>
<evidence type="ECO:0000256" key="1">
    <source>
        <dbReference type="ARBA" id="ARBA00022723"/>
    </source>
</evidence>
<organism evidence="8 9">
    <name type="scientific">Sarocladium strictum</name>
    <name type="common">Black bundle disease fungus</name>
    <name type="synonym">Acremonium strictum</name>
    <dbReference type="NCBI Taxonomy" id="5046"/>
    <lineage>
        <taxon>Eukaryota</taxon>
        <taxon>Fungi</taxon>
        <taxon>Dikarya</taxon>
        <taxon>Ascomycota</taxon>
        <taxon>Pezizomycotina</taxon>
        <taxon>Sordariomycetes</taxon>
        <taxon>Hypocreomycetidae</taxon>
        <taxon>Hypocreales</taxon>
        <taxon>Sarocladiaceae</taxon>
        <taxon>Sarocladium</taxon>
    </lineage>
</organism>
<gene>
    <name evidence="8" type="ORF">NLU13_9919</name>
</gene>
<keyword evidence="2" id="KW-0805">Transcription regulation</keyword>
<keyword evidence="5" id="KW-0539">Nucleus</keyword>
<dbReference type="SUPFAM" id="SSF57701">
    <property type="entry name" value="Zn2/Cys6 DNA-binding domain"/>
    <property type="match status" value="1"/>
</dbReference>
<dbReference type="EMBL" id="JAPDFR010000010">
    <property type="protein sequence ID" value="KAK0382824.1"/>
    <property type="molecule type" value="Genomic_DNA"/>
</dbReference>
<dbReference type="Pfam" id="PF00172">
    <property type="entry name" value="Zn_clus"/>
    <property type="match status" value="1"/>
</dbReference>
<feature type="region of interest" description="Disordered" evidence="6">
    <location>
        <begin position="1"/>
        <end position="181"/>
    </location>
</feature>
<dbReference type="CDD" id="cd00067">
    <property type="entry name" value="GAL4"/>
    <property type="match status" value="1"/>
</dbReference>
<dbReference type="SMART" id="SM00066">
    <property type="entry name" value="GAL4"/>
    <property type="match status" value="1"/>
</dbReference>
<feature type="compositionally biased region" description="Polar residues" evidence="6">
    <location>
        <begin position="281"/>
        <end position="297"/>
    </location>
</feature>
<dbReference type="PANTHER" id="PTHR31668">
    <property type="entry name" value="GLUCOSE TRANSPORT TRANSCRIPTION REGULATOR RGT1-RELATED-RELATED"/>
    <property type="match status" value="1"/>
</dbReference>
<keyword evidence="9" id="KW-1185">Reference proteome</keyword>
<dbReference type="GO" id="GO:0006351">
    <property type="term" value="P:DNA-templated transcription"/>
    <property type="evidence" value="ECO:0007669"/>
    <property type="project" value="InterPro"/>
</dbReference>
<dbReference type="AlphaFoldDB" id="A0AA39GA62"/>
<feature type="compositionally biased region" description="Low complexity" evidence="6">
    <location>
        <begin position="82"/>
        <end position="98"/>
    </location>
</feature>
<comment type="caution">
    <text evidence="8">The sequence shown here is derived from an EMBL/GenBank/DDBJ whole genome shotgun (WGS) entry which is preliminary data.</text>
</comment>
<evidence type="ECO:0000256" key="2">
    <source>
        <dbReference type="ARBA" id="ARBA00023015"/>
    </source>
</evidence>
<keyword evidence="1" id="KW-0479">Metal-binding</keyword>
<evidence type="ECO:0000256" key="5">
    <source>
        <dbReference type="ARBA" id="ARBA00023242"/>
    </source>
</evidence>
<dbReference type="GO" id="GO:0008270">
    <property type="term" value="F:zinc ion binding"/>
    <property type="evidence" value="ECO:0007669"/>
    <property type="project" value="InterPro"/>
</dbReference>
<evidence type="ECO:0000313" key="9">
    <source>
        <dbReference type="Proteomes" id="UP001175261"/>
    </source>
</evidence>
<keyword evidence="4" id="KW-0804">Transcription</keyword>
<dbReference type="PROSITE" id="PS50048">
    <property type="entry name" value="ZN2_CY6_FUNGAL_2"/>
    <property type="match status" value="1"/>
</dbReference>
<dbReference type="InterPro" id="IPR050797">
    <property type="entry name" value="Carb_Metab_Trans_Reg"/>
</dbReference>
<keyword evidence="3" id="KW-0238">DNA-binding</keyword>